<dbReference type="PANTHER" id="PTHR10125:SF4">
    <property type="entry name" value="P2X PURINOCEPTOR 2"/>
    <property type="match status" value="1"/>
</dbReference>
<evidence type="ECO:0000256" key="11">
    <source>
        <dbReference type="ARBA" id="ARBA00023286"/>
    </source>
</evidence>
<dbReference type="NCBIfam" id="TIGR00863">
    <property type="entry name" value="P2X"/>
    <property type="match status" value="1"/>
</dbReference>
<dbReference type="GO" id="GO:0043235">
    <property type="term" value="C:receptor complex"/>
    <property type="evidence" value="ECO:0007669"/>
    <property type="project" value="TreeGrafter"/>
</dbReference>
<comment type="similarity">
    <text evidence="2 14">Belongs to the P2X receptor family.</text>
</comment>
<dbReference type="InterPro" id="IPR027309">
    <property type="entry name" value="P2X_extracellular_dom_sf"/>
</dbReference>
<feature type="region of interest" description="Disordered" evidence="15">
    <location>
        <begin position="106"/>
        <end position="134"/>
    </location>
</feature>
<evidence type="ECO:0000256" key="8">
    <source>
        <dbReference type="ARBA" id="ARBA00023136"/>
    </source>
</evidence>
<evidence type="ECO:0000256" key="1">
    <source>
        <dbReference type="ARBA" id="ARBA00004651"/>
    </source>
</evidence>
<dbReference type="PRINTS" id="PR01309">
    <property type="entry name" value="P2X2RECEPTOR"/>
</dbReference>
<dbReference type="PRINTS" id="PR01307">
    <property type="entry name" value="P2XRECEPTOR"/>
</dbReference>
<dbReference type="AlphaFoldDB" id="A0A4U1ES64"/>
<feature type="transmembrane region" description="Helical" evidence="14">
    <location>
        <begin position="48"/>
        <end position="65"/>
    </location>
</feature>
<dbReference type="GO" id="GO:0001614">
    <property type="term" value="F:purinergic nucleotide receptor activity"/>
    <property type="evidence" value="ECO:0007669"/>
    <property type="project" value="InterPro"/>
</dbReference>
<evidence type="ECO:0000256" key="14">
    <source>
        <dbReference type="RuleBase" id="RU000681"/>
    </source>
</evidence>
<evidence type="ECO:0000256" key="2">
    <source>
        <dbReference type="ARBA" id="ARBA00009848"/>
    </source>
</evidence>
<evidence type="ECO:0000256" key="15">
    <source>
        <dbReference type="SAM" id="MobiDB-lite"/>
    </source>
</evidence>
<dbReference type="GO" id="GO:0033198">
    <property type="term" value="P:response to ATP"/>
    <property type="evidence" value="ECO:0007669"/>
    <property type="project" value="InterPro"/>
</dbReference>
<comment type="caution">
    <text evidence="14">Lacks conserved residue(s) required for the propagation of feature annotation.</text>
</comment>
<keyword evidence="3 14" id="KW-0813">Transport</keyword>
<comment type="function">
    <text evidence="14">Receptor for ATP that acts as a ligand-gated ion channel.</text>
</comment>
<organism evidence="16 17">
    <name type="scientific">Monodon monoceros</name>
    <name type="common">Narwhal</name>
    <name type="synonym">Ceratodon monodon</name>
    <dbReference type="NCBI Taxonomy" id="40151"/>
    <lineage>
        <taxon>Eukaryota</taxon>
        <taxon>Metazoa</taxon>
        <taxon>Chordata</taxon>
        <taxon>Craniata</taxon>
        <taxon>Vertebrata</taxon>
        <taxon>Euteleostomi</taxon>
        <taxon>Mammalia</taxon>
        <taxon>Eutheria</taxon>
        <taxon>Laurasiatheria</taxon>
        <taxon>Artiodactyla</taxon>
        <taxon>Whippomorpha</taxon>
        <taxon>Cetacea</taxon>
        <taxon>Odontoceti</taxon>
        <taxon>Monodontidae</taxon>
        <taxon>Monodon</taxon>
    </lineage>
</organism>
<evidence type="ECO:0000256" key="13">
    <source>
        <dbReference type="ARBA" id="ARBA00036634"/>
    </source>
</evidence>
<protein>
    <recommendedName>
        <fullName evidence="14">P2X purinoceptor</fullName>
    </recommendedName>
</protein>
<dbReference type="InterPro" id="IPR059116">
    <property type="entry name" value="P2X_receptor"/>
</dbReference>
<reference evidence="17" key="1">
    <citation type="journal article" date="2019" name="IScience">
        <title>Narwhal Genome Reveals Long-Term Low Genetic Diversity despite Current Large Abundance Size.</title>
        <authorList>
            <person name="Westbury M.V."/>
            <person name="Petersen B."/>
            <person name="Garde E."/>
            <person name="Heide-Jorgensen M.P."/>
            <person name="Lorenzen E.D."/>
        </authorList>
    </citation>
    <scope>NUCLEOTIDE SEQUENCE [LARGE SCALE GENOMIC DNA]</scope>
</reference>
<keyword evidence="5 14" id="KW-0812">Transmembrane</keyword>
<dbReference type="InterPro" id="IPR053792">
    <property type="entry name" value="P2X_RECEPTOR_CS"/>
</dbReference>
<evidence type="ECO:0000313" key="17">
    <source>
        <dbReference type="Proteomes" id="UP000308365"/>
    </source>
</evidence>
<dbReference type="InterPro" id="IPR001429">
    <property type="entry name" value="P2X_purnocptor"/>
</dbReference>
<evidence type="ECO:0000256" key="12">
    <source>
        <dbReference type="ARBA" id="ARBA00023303"/>
    </source>
</evidence>
<keyword evidence="4" id="KW-1003">Cell membrane</keyword>
<evidence type="ECO:0000313" key="16">
    <source>
        <dbReference type="EMBL" id="TKC39352.1"/>
    </source>
</evidence>
<dbReference type="GO" id="GO:0004931">
    <property type="term" value="F:extracellularly ATP-gated monoatomic cation channel activity"/>
    <property type="evidence" value="ECO:0007669"/>
    <property type="project" value="InterPro"/>
</dbReference>
<keyword evidence="10" id="KW-0325">Glycoprotein</keyword>
<dbReference type="GO" id="GO:0098794">
    <property type="term" value="C:postsynapse"/>
    <property type="evidence" value="ECO:0007669"/>
    <property type="project" value="GOC"/>
</dbReference>
<comment type="catalytic activity">
    <reaction evidence="13">
        <text>Ca(2+)(in) = Ca(2+)(out)</text>
        <dbReference type="Rhea" id="RHEA:29671"/>
        <dbReference type="ChEBI" id="CHEBI:29108"/>
    </reaction>
</comment>
<dbReference type="PROSITE" id="PS01212">
    <property type="entry name" value="P2X_RECEPTOR"/>
    <property type="match status" value="1"/>
</dbReference>
<dbReference type="InterPro" id="IPR003045">
    <property type="entry name" value="P2X2_purnocptor"/>
</dbReference>
<feature type="non-terminal residue" evidence="16">
    <location>
        <position position="1"/>
    </location>
</feature>
<keyword evidence="8 14" id="KW-0472">Membrane</keyword>
<dbReference type="Gene3D" id="1.10.287.940">
    <property type="entry name" value="atp-gated p2x4 ion channel"/>
    <property type="match status" value="1"/>
</dbReference>
<comment type="caution">
    <text evidence="16">The sequence shown here is derived from an EMBL/GenBank/DDBJ whole genome shotgun (WGS) entry which is preliminary data.</text>
</comment>
<gene>
    <name evidence="16" type="ORF">EI555_004050</name>
</gene>
<evidence type="ECO:0000256" key="7">
    <source>
        <dbReference type="ARBA" id="ARBA00023065"/>
    </source>
</evidence>
<keyword evidence="14" id="KW-0675">Receptor</keyword>
<dbReference type="EMBL" id="RWIC01000879">
    <property type="protein sequence ID" value="TKC39352.1"/>
    <property type="molecule type" value="Genomic_DNA"/>
</dbReference>
<keyword evidence="12 14" id="KW-0407">Ion channel</keyword>
<name>A0A4U1ES64_MONMO</name>
<dbReference type="FunFam" id="2.60.490.10:FF:000003">
    <property type="entry name" value="P2X purinoceptor"/>
    <property type="match status" value="1"/>
</dbReference>
<evidence type="ECO:0000256" key="4">
    <source>
        <dbReference type="ARBA" id="ARBA00022475"/>
    </source>
</evidence>
<dbReference type="GO" id="GO:0070588">
    <property type="term" value="P:calcium ion transmembrane transport"/>
    <property type="evidence" value="ECO:0007669"/>
    <property type="project" value="TreeGrafter"/>
</dbReference>
<dbReference type="Pfam" id="PF00864">
    <property type="entry name" value="P2X_receptor"/>
    <property type="match status" value="3"/>
</dbReference>
<keyword evidence="9" id="KW-1015">Disulfide bond</keyword>
<dbReference type="Proteomes" id="UP000308365">
    <property type="component" value="Unassembled WGS sequence"/>
</dbReference>
<evidence type="ECO:0000256" key="6">
    <source>
        <dbReference type="ARBA" id="ARBA00022989"/>
    </source>
</evidence>
<sequence>QLGAMAAAEPKTPAGTAAARRLARSCWSAFWDYETPKVIVVKNRRLGIVYRTVQLLILLYFVWWVRTGVTRRQGVSSGVRSVGEGAAGTSQVGGAALGRGAYPAGPRVAVTQPRSRRSRADSAGEGSRACRGVASRAGPARSHRYVFIVQKSYQDRETGPESSVITKVKGITSSEHKVWDVEEYVKPPESMRVRNATCDSDEDCVAGQLDMLGNGLRTGRCVPYYHGSSKTCEVSAWCPVEDGASVSQFLGKMAPNFTILIKNSIHYPKFQFSKGNIENRKDGYLKHCTFHEVSDLYCPIFKLGYIVEQAGENFTQLAHAGGVIGVIINWDCDLDLSASKCNPKYSFRRLDPKHVPASSGYNFRFAKYYKVNGSTTRTLIKAYGIRIDVIVHGQAGKFSLIPTIINLATALTSIGVGSFLCDWILLTFMNKNKVYSHKKFDKTQARLANRKVRGRARPGLSHPHGLAPPLPRLSRWWMLPSGVQDQGLAPLSLPNRTALSQTPEVWPSSEPTPTFCRAALKTWACWGPLKSVAPGAPRSPGQHGLDLGPGPCPHTSTLRRSKTSSQRAPCKPGSGMT</sequence>
<evidence type="ECO:0000256" key="3">
    <source>
        <dbReference type="ARBA" id="ARBA00022448"/>
    </source>
</evidence>
<accession>A0A4U1ES64</accession>
<dbReference type="PANTHER" id="PTHR10125">
    <property type="entry name" value="P2X PURINOCEPTOR"/>
    <property type="match status" value="1"/>
</dbReference>
<dbReference type="GO" id="GO:0005886">
    <property type="term" value="C:plasma membrane"/>
    <property type="evidence" value="ECO:0007669"/>
    <property type="project" value="UniProtKB-SubCell"/>
</dbReference>
<dbReference type="Gene3D" id="2.60.490.10">
    <property type="entry name" value="atp-gated p2x4 ion channel domain"/>
    <property type="match status" value="1"/>
</dbReference>
<evidence type="ECO:0000256" key="9">
    <source>
        <dbReference type="ARBA" id="ARBA00023157"/>
    </source>
</evidence>
<evidence type="ECO:0000256" key="10">
    <source>
        <dbReference type="ARBA" id="ARBA00023180"/>
    </source>
</evidence>
<keyword evidence="6 14" id="KW-1133">Transmembrane helix</keyword>
<feature type="region of interest" description="Disordered" evidence="15">
    <location>
        <begin position="535"/>
        <end position="577"/>
    </location>
</feature>
<proteinExistence type="inferred from homology"/>
<evidence type="ECO:0000256" key="5">
    <source>
        <dbReference type="ARBA" id="ARBA00022692"/>
    </source>
</evidence>
<keyword evidence="11" id="KW-1071">Ligand-gated ion channel</keyword>
<comment type="subcellular location">
    <subcellularLocation>
        <location evidence="1">Cell membrane</location>
        <topology evidence="1">Multi-pass membrane protein</topology>
    </subcellularLocation>
    <subcellularLocation>
        <location evidence="14">Membrane</location>
        <topology evidence="14">Multi-pass membrane protein</topology>
    </subcellularLocation>
</comment>
<keyword evidence="7 14" id="KW-0406">Ion transport</keyword>
<dbReference type="GO" id="GO:0005524">
    <property type="term" value="F:ATP binding"/>
    <property type="evidence" value="ECO:0007669"/>
    <property type="project" value="InterPro"/>
</dbReference>